<reference evidence="1 2" key="1">
    <citation type="journal article" date="2016" name="Nat. Commun.">
        <title>Thousands of microbial genomes shed light on interconnected biogeochemical processes in an aquifer system.</title>
        <authorList>
            <person name="Anantharaman K."/>
            <person name="Brown C.T."/>
            <person name="Hug L.A."/>
            <person name="Sharon I."/>
            <person name="Castelle C.J."/>
            <person name="Probst A.J."/>
            <person name="Thomas B.C."/>
            <person name="Singh A."/>
            <person name="Wilkins M.J."/>
            <person name="Karaoz U."/>
            <person name="Brodie E.L."/>
            <person name="Williams K.H."/>
            <person name="Hubbard S.S."/>
            <person name="Banfield J.F."/>
        </authorList>
    </citation>
    <scope>NUCLEOTIDE SEQUENCE [LARGE SCALE GENOMIC DNA]</scope>
</reference>
<proteinExistence type="predicted"/>
<comment type="caution">
    <text evidence="1">The sequence shown here is derived from an EMBL/GenBank/DDBJ whole genome shotgun (WGS) entry which is preliminary data.</text>
</comment>
<evidence type="ECO:0008006" key="3">
    <source>
        <dbReference type="Google" id="ProtNLM"/>
    </source>
</evidence>
<dbReference type="InterPro" id="IPR035093">
    <property type="entry name" value="RelE/ParE_toxin_dom_sf"/>
</dbReference>
<evidence type="ECO:0000313" key="2">
    <source>
        <dbReference type="Proteomes" id="UP000178870"/>
    </source>
</evidence>
<dbReference type="SUPFAM" id="SSF143011">
    <property type="entry name" value="RelE-like"/>
    <property type="match status" value="1"/>
</dbReference>
<dbReference type="Gene3D" id="3.30.2310.20">
    <property type="entry name" value="RelE-like"/>
    <property type="match status" value="1"/>
</dbReference>
<dbReference type="EMBL" id="MGGP01000011">
    <property type="protein sequence ID" value="OGM32956.1"/>
    <property type="molecule type" value="Genomic_DNA"/>
</dbReference>
<evidence type="ECO:0000313" key="1">
    <source>
        <dbReference type="EMBL" id="OGM32956.1"/>
    </source>
</evidence>
<name>A0A1F7Z013_9BACT</name>
<dbReference type="AlphaFoldDB" id="A0A1F7Z013"/>
<gene>
    <name evidence="1" type="ORF">A2803_05175</name>
</gene>
<protein>
    <recommendedName>
        <fullName evidence="3">Plasmid stabilization protein</fullName>
    </recommendedName>
</protein>
<accession>A0A1F7Z013</accession>
<sequence>MYEVFFSDAFYKKVRKIARKDPQQTNRIRKQLKILSKNPDHPSLRLHKLSGRNNWSVSVDRSVRIIINIEDNIIYCTDIGTHDEVY</sequence>
<dbReference type="Proteomes" id="UP000178870">
    <property type="component" value="Unassembled WGS sequence"/>
</dbReference>
<organism evidence="1 2">
    <name type="scientific">Candidatus Woesebacteria bacterium RIFCSPHIGHO2_01_FULL_44_21</name>
    <dbReference type="NCBI Taxonomy" id="1802503"/>
    <lineage>
        <taxon>Bacteria</taxon>
        <taxon>Candidatus Woeseibacteriota</taxon>
    </lineage>
</organism>